<accession>A0A445DX41</accession>
<dbReference type="Proteomes" id="UP000289738">
    <property type="component" value="Chromosome A03"/>
</dbReference>
<gene>
    <name evidence="2" type="ORF">Ahy_A03g014133</name>
</gene>
<dbReference type="EMBL" id="SDMP01000003">
    <property type="protein sequence ID" value="RYR67743.1"/>
    <property type="molecule type" value="Genomic_DNA"/>
</dbReference>
<dbReference type="AlphaFoldDB" id="A0A445DX41"/>
<organism evidence="2 3">
    <name type="scientific">Arachis hypogaea</name>
    <name type="common">Peanut</name>
    <dbReference type="NCBI Taxonomy" id="3818"/>
    <lineage>
        <taxon>Eukaryota</taxon>
        <taxon>Viridiplantae</taxon>
        <taxon>Streptophyta</taxon>
        <taxon>Embryophyta</taxon>
        <taxon>Tracheophyta</taxon>
        <taxon>Spermatophyta</taxon>
        <taxon>Magnoliopsida</taxon>
        <taxon>eudicotyledons</taxon>
        <taxon>Gunneridae</taxon>
        <taxon>Pentapetalae</taxon>
        <taxon>rosids</taxon>
        <taxon>fabids</taxon>
        <taxon>Fabales</taxon>
        <taxon>Fabaceae</taxon>
        <taxon>Papilionoideae</taxon>
        <taxon>50 kb inversion clade</taxon>
        <taxon>dalbergioids sensu lato</taxon>
        <taxon>Dalbergieae</taxon>
        <taxon>Pterocarpus clade</taxon>
        <taxon>Arachis</taxon>
    </lineage>
</organism>
<feature type="region of interest" description="Disordered" evidence="1">
    <location>
        <begin position="1"/>
        <end position="34"/>
    </location>
</feature>
<name>A0A445DX41_ARAHY</name>
<sequence length="179" mass="20317">MSKGAQISHEQSHDRTSSFSSSTNSAPTSRINEPLCVLRNDRRLRHQDKNYNPKADEIELFDDHIDNLFAAQEVEGQNNDNKRKDTDYWEVIIIEDGMTKGSKLGVKEVIALPPDTKVILLFNKELQPTDQATGLLRGFLGSLDADYSQFFICKGSWKNVNKANKEHAYNMVKVTDNDK</sequence>
<feature type="compositionally biased region" description="Low complexity" evidence="1">
    <location>
        <begin position="17"/>
        <end position="29"/>
    </location>
</feature>
<protein>
    <submittedName>
        <fullName evidence="2">Uncharacterized protein</fullName>
    </submittedName>
</protein>
<evidence type="ECO:0000256" key="1">
    <source>
        <dbReference type="SAM" id="MobiDB-lite"/>
    </source>
</evidence>
<reference evidence="2 3" key="1">
    <citation type="submission" date="2019-01" db="EMBL/GenBank/DDBJ databases">
        <title>Sequencing of cultivated peanut Arachis hypogaea provides insights into genome evolution and oil improvement.</title>
        <authorList>
            <person name="Chen X."/>
        </authorList>
    </citation>
    <scope>NUCLEOTIDE SEQUENCE [LARGE SCALE GENOMIC DNA]</scope>
    <source>
        <strain evidence="3">cv. Fuhuasheng</strain>
        <tissue evidence="2">Leaves</tissue>
    </source>
</reference>
<evidence type="ECO:0000313" key="2">
    <source>
        <dbReference type="EMBL" id="RYR67743.1"/>
    </source>
</evidence>
<proteinExistence type="predicted"/>
<comment type="caution">
    <text evidence="2">The sequence shown here is derived from an EMBL/GenBank/DDBJ whole genome shotgun (WGS) entry which is preliminary data.</text>
</comment>
<keyword evidence="3" id="KW-1185">Reference proteome</keyword>
<evidence type="ECO:0000313" key="3">
    <source>
        <dbReference type="Proteomes" id="UP000289738"/>
    </source>
</evidence>